<dbReference type="Pfam" id="PF13692">
    <property type="entry name" value="Glyco_trans_1_4"/>
    <property type="match status" value="1"/>
</dbReference>
<dbReference type="GeneID" id="32583852"/>
<name>A0A176ZEF6_9BRAD</name>
<sequence>MPGSYNLQRRRRIVLCTKGVPDEREGASLVIIYNFLEGIRSQSFDVLHLVILNEGHKDHEAFEAYRESVSTDHFEVLAATTRKLVVQGAREHRIDLSPVAKLIERGREFAADLFIAFDILPAWLGAEIPATRKLAWLGDLNFQTTYYHGLYGLQERPWRIFAFAKYWLAARNWKHVYARVLSSYDEVIVSAASSEEQLDRLGLRNHQYCPYPWPVIDAPVPYRAKPDTPTFMFFGNLVGLGSRSALHFMVTQVYSPLVKLWGPGGFKILLAGRGNLPEWFAEAIKDKPEFVRVGFVENLPSTLAECHAALVPIDVPVGNRTRILYALSQSTLVIAHENVALGNVALVDGQTCALAASGREFVARMKRAVDDPLWARRVAEAGRQVYKDLFSPEKATAEFIARTNRLLEG</sequence>
<accession>A0A176ZEF6</accession>
<organism evidence="1 2">
    <name type="scientific">Bradyrhizobium neotropicale</name>
    <dbReference type="NCBI Taxonomy" id="1497615"/>
    <lineage>
        <taxon>Bacteria</taxon>
        <taxon>Pseudomonadati</taxon>
        <taxon>Pseudomonadota</taxon>
        <taxon>Alphaproteobacteria</taxon>
        <taxon>Hyphomicrobiales</taxon>
        <taxon>Nitrobacteraceae</taxon>
        <taxon>Bradyrhizobium</taxon>
    </lineage>
</organism>
<keyword evidence="2" id="KW-1185">Reference proteome</keyword>
<dbReference type="SUPFAM" id="SSF53756">
    <property type="entry name" value="UDP-Glycosyltransferase/glycogen phosphorylase"/>
    <property type="match status" value="1"/>
</dbReference>
<evidence type="ECO:0008006" key="3">
    <source>
        <dbReference type="Google" id="ProtNLM"/>
    </source>
</evidence>
<evidence type="ECO:0000313" key="1">
    <source>
        <dbReference type="EMBL" id="OAF18827.1"/>
    </source>
</evidence>
<protein>
    <recommendedName>
        <fullName evidence="3">Glycosyl transferase</fullName>
    </recommendedName>
</protein>
<evidence type="ECO:0000313" key="2">
    <source>
        <dbReference type="Proteomes" id="UP000077173"/>
    </source>
</evidence>
<reference evidence="1 2" key="1">
    <citation type="submission" date="2016-02" db="EMBL/GenBank/DDBJ databases">
        <title>Draft genome sequence of the strain BR 10247T Bradyrhizobium neotropicale isolated from nodules of Centrolobium paraense.</title>
        <authorList>
            <person name="Simoes-Araujo J.L."/>
            <person name="Barauna A.C."/>
            <person name="Silva K."/>
            <person name="Zilli J.E."/>
        </authorList>
    </citation>
    <scope>NUCLEOTIDE SEQUENCE [LARGE SCALE GENOMIC DNA]</scope>
    <source>
        <strain evidence="1 2">BR 10247</strain>
    </source>
</reference>
<gene>
    <name evidence="1" type="ORF">AXW67_39730</name>
</gene>
<dbReference type="Proteomes" id="UP000077173">
    <property type="component" value="Unassembled WGS sequence"/>
</dbReference>
<proteinExistence type="predicted"/>
<dbReference type="EMBL" id="LSEF01000029">
    <property type="protein sequence ID" value="OAF18827.1"/>
    <property type="molecule type" value="Genomic_DNA"/>
</dbReference>
<dbReference type="AlphaFoldDB" id="A0A176ZEF6"/>
<dbReference type="Gene3D" id="3.40.50.2000">
    <property type="entry name" value="Glycogen Phosphorylase B"/>
    <property type="match status" value="1"/>
</dbReference>
<comment type="caution">
    <text evidence="1">The sequence shown here is derived from an EMBL/GenBank/DDBJ whole genome shotgun (WGS) entry which is preliminary data.</text>
</comment>